<keyword evidence="10" id="KW-1133">Transmembrane helix</keyword>
<evidence type="ECO:0000259" key="12">
    <source>
        <dbReference type="Pfam" id="PF07730"/>
    </source>
</evidence>
<dbReference type="EMBL" id="JAFMPK010000047">
    <property type="protein sequence ID" value="MBO0610598.1"/>
    <property type="molecule type" value="Genomic_DNA"/>
</dbReference>
<evidence type="ECO:0000256" key="5">
    <source>
        <dbReference type="ARBA" id="ARBA00022741"/>
    </source>
</evidence>
<comment type="caution">
    <text evidence="13">The sequence shown here is derived from an EMBL/GenBank/DDBJ whole genome shotgun (WGS) entry which is preliminary data.</text>
</comment>
<feature type="compositionally biased region" description="Pro residues" evidence="9">
    <location>
        <begin position="231"/>
        <end position="240"/>
    </location>
</feature>
<protein>
    <recommendedName>
        <fullName evidence="2">histidine kinase</fullName>
        <ecNumber evidence="2">2.7.13.3</ecNumber>
    </recommendedName>
</protein>
<reference evidence="13 14" key="1">
    <citation type="submission" date="2021-03" db="EMBL/GenBank/DDBJ databases">
        <authorList>
            <person name="Xin L."/>
        </authorList>
    </citation>
    <scope>NUCLEOTIDE SEQUENCE [LARGE SCALE GENOMIC DNA]</scope>
    <source>
        <strain evidence="13 14">XHU 5031</strain>
    </source>
</reference>
<dbReference type="InterPro" id="IPR036890">
    <property type="entry name" value="HATPase_C_sf"/>
</dbReference>
<proteinExistence type="predicted"/>
<feature type="transmembrane region" description="Helical" evidence="10">
    <location>
        <begin position="118"/>
        <end position="141"/>
    </location>
</feature>
<evidence type="ECO:0000256" key="8">
    <source>
        <dbReference type="ARBA" id="ARBA00023012"/>
    </source>
</evidence>
<dbReference type="EC" id="2.7.13.3" evidence="2"/>
<feature type="compositionally biased region" description="Low complexity" evidence="9">
    <location>
        <begin position="241"/>
        <end position="250"/>
    </location>
</feature>
<feature type="domain" description="Signal transduction histidine kinase subgroup 3 dimerisation and phosphoacceptor" evidence="12">
    <location>
        <begin position="160"/>
        <end position="224"/>
    </location>
</feature>
<organism evidence="13 14">
    <name type="scientific">Myceligenerans salitolerans</name>
    <dbReference type="NCBI Taxonomy" id="1230528"/>
    <lineage>
        <taxon>Bacteria</taxon>
        <taxon>Bacillati</taxon>
        <taxon>Actinomycetota</taxon>
        <taxon>Actinomycetes</taxon>
        <taxon>Micrococcales</taxon>
        <taxon>Promicromonosporaceae</taxon>
        <taxon>Myceligenerans</taxon>
    </lineage>
</organism>
<dbReference type="InterPro" id="IPR011712">
    <property type="entry name" value="Sig_transdc_His_kin_sub3_dim/P"/>
</dbReference>
<evidence type="ECO:0000313" key="13">
    <source>
        <dbReference type="EMBL" id="MBO0610598.1"/>
    </source>
</evidence>
<dbReference type="GO" id="GO:0016301">
    <property type="term" value="F:kinase activity"/>
    <property type="evidence" value="ECO:0007669"/>
    <property type="project" value="UniProtKB-KW"/>
</dbReference>
<evidence type="ECO:0000256" key="4">
    <source>
        <dbReference type="ARBA" id="ARBA00022679"/>
    </source>
</evidence>
<evidence type="ECO:0000256" key="1">
    <source>
        <dbReference type="ARBA" id="ARBA00000085"/>
    </source>
</evidence>
<dbReference type="SUPFAM" id="SSF55874">
    <property type="entry name" value="ATPase domain of HSP90 chaperone/DNA topoisomerase II/histidine kinase"/>
    <property type="match status" value="1"/>
</dbReference>
<feature type="region of interest" description="Disordered" evidence="9">
    <location>
        <begin position="221"/>
        <end position="250"/>
    </location>
</feature>
<keyword evidence="10" id="KW-0812">Transmembrane</keyword>
<feature type="transmembrane region" description="Helical" evidence="10">
    <location>
        <begin position="94"/>
        <end position="112"/>
    </location>
</feature>
<keyword evidence="3" id="KW-0597">Phosphoprotein</keyword>
<dbReference type="Gene3D" id="3.30.565.10">
    <property type="entry name" value="Histidine kinase-like ATPase, C-terminal domain"/>
    <property type="match status" value="1"/>
</dbReference>
<evidence type="ECO:0000256" key="7">
    <source>
        <dbReference type="ARBA" id="ARBA00022840"/>
    </source>
</evidence>
<dbReference type="PANTHER" id="PTHR24421">
    <property type="entry name" value="NITRATE/NITRITE SENSOR PROTEIN NARX-RELATED"/>
    <property type="match status" value="1"/>
</dbReference>
<keyword evidence="4" id="KW-0808">Transferase</keyword>
<accession>A0ABS3ICC6</accession>
<evidence type="ECO:0000313" key="14">
    <source>
        <dbReference type="Proteomes" id="UP000664617"/>
    </source>
</evidence>
<dbReference type="Gene3D" id="1.20.5.1930">
    <property type="match status" value="1"/>
</dbReference>
<keyword evidence="10" id="KW-0472">Membrane</keyword>
<dbReference type="Proteomes" id="UP000664617">
    <property type="component" value="Unassembled WGS sequence"/>
</dbReference>
<dbReference type="InterPro" id="IPR050482">
    <property type="entry name" value="Sensor_HK_TwoCompSys"/>
</dbReference>
<keyword evidence="14" id="KW-1185">Reference proteome</keyword>
<reference evidence="14" key="2">
    <citation type="submission" date="2023-07" db="EMBL/GenBank/DDBJ databases">
        <title>Myceligenerans salitolerans sp. nov., a halotolerant actinomycete isolated from a salt lake in Xinjiang, China.</title>
        <authorList>
            <person name="Guan T."/>
        </authorList>
    </citation>
    <scope>NUCLEOTIDE SEQUENCE [LARGE SCALE GENOMIC DNA]</scope>
    <source>
        <strain evidence="14">XHU 5031</strain>
    </source>
</reference>
<dbReference type="PANTHER" id="PTHR24421:SF10">
    <property type="entry name" value="NITRATE_NITRITE SENSOR PROTEIN NARQ"/>
    <property type="match status" value="1"/>
</dbReference>
<evidence type="ECO:0000256" key="10">
    <source>
        <dbReference type="SAM" id="Phobius"/>
    </source>
</evidence>
<evidence type="ECO:0000256" key="3">
    <source>
        <dbReference type="ARBA" id="ARBA00022553"/>
    </source>
</evidence>
<evidence type="ECO:0000256" key="9">
    <source>
        <dbReference type="SAM" id="MobiDB-lite"/>
    </source>
</evidence>
<evidence type="ECO:0000259" key="11">
    <source>
        <dbReference type="Pfam" id="PF02518"/>
    </source>
</evidence>
<dbReference type="InterPro" id="IPR003594">
    <property type="entry name" value="HATPase_dom"/>
</dbReference>
<keyword evidence="5" id="KW-0547">Nucleotide-binding</keyword>
<comment type="catalytic activity">
    <reaction evidence="1">
        <text>ATP + protein L-histidine = ADP + protein N-phospho-L-histidine.</text>
        <dbReference type="EC" id="2.7.13.3"/>
    </reaction>
</comment>
<evidence type="ECO:0000256" key="2">
    <source>
        <dbReference type="ARBA" id="ARBA00012438"/>
    </source>
</evidence>
<keyword evidence="8" id="KW-0902">Two-component regulatory system</keyword>
<feature type="transmembrane region" description="Helical" evidence="10">
    <location>
        <begin position="67"/>
        <end position="87"/>
    </location>
</feature>
<evidence type="ECO:0000256" key="6">
    <source>
        <dbReference type="ARBA" id="ARBA00022777"/>
    </source>
</evidence>
<dbReference type="Pfam" id="PF07730">
    <property type="entry name" value="HisKA_3"/>
    <property type="match status" value="1"/>
</dbReference>
<gene>
    <name evidence="13" type="ORF">J0911_16320</name>
</gene>
<keyword evidence="6 13" id="KW-0418">Kinase</keyword>
<keyword evidence="7" id="KW-0067">ATP-binding</keyword>
<sequence>MVLLIASLVPVLQRYGTQLGDLPARPLDGLAAVALALECLPLALRRRWPLLSVALVSAGFVLDQLRSYHLVAGAALALSLMSTGLHLDRCRRATAVALTGAYTALATALAVMGSPEGLAGFVTFYLLMVLAWGAGAWLRSARVVEADRRRRAAEAARAEERTRLARELHDVVTHHVTAMVVQAQAARYLAAEPDRVDQALATVADTGRLAVTDLRQLLDVLEPNSSGPPNSSSPPGPTSPPSQVGASQGVVGSVEDVRDLVRQARRAGQPVELTQEPRVLPAADADAGLAAYRVVQEALTNALKHASGSPTDVSVHQTEQEITVQVTTGAPERPGPTAPGSGRGLAGLRERVEALSGTLTAGRRPDGGFAVRARIPVAERATSR</sequence>
<feature type="domain" description="Histidine kinase/HSP90-like ATPase" evidence="11">
    <location>
        <begin position="291"/>
        <end position="378"/>
    </location>
</feature>
<dbReference type="Pfam" id="PF02518">
    <property type="entry name" value="HATPase_c"/>
    <property type="match status" value="1"/>
</dbReference>
<dbReference type="CDD" id="cd16917">
    <property type="entry name" value="HATPase_UhpB-NarQ-NarX-like"/>
    <property type="match status" value="1"/>
</dbReference>
<name>A0ABS3ICC6_9MICO</name>